<protein>
    <recommendedName>
        <fullName evidence="3">AB hydrolase-1 domain-containing protein</fullName>
    </recommendedName>
</protein>
<dbReference type="Pfam" id="PF00561">
    <property type="entry name" value="Abhydrolase_1"/>
    <property type="match status" value="1"/>
</dbReference>
<dbReference type="InterPro" id="IPR029058">
    <property type="entry name" value="AB_hydrolase_fold"/>
</dbReference>
<feature type="active site" description="Charge relay system" evidence="2">
    <location>
        <position position="312"/>
    </location>
</feature>
<evidence type="ECO:0000256" key="1">
    <source>
        <dbReference type="ARBA" id="ARBA00010884"/>
    </source>
</evidence>
<evidence type="ECO:0000313" key="4">
    <source>
        <dbReference type="EMBL" id="SHG71198.1"/>
    </source>
</evidence>
<feature type="active site" description="Charge relay system" evidence="2">
    <location>
        <position position="157"/>
    </location>
</feature>
<dbReference type="Gene3D" id="3.40.50.1820">
    <property type="entry name" value="alpha/beta hydrolase"/>
    <property type="match status" value="1"/>
</dbReference>
<keyword evidence="5" id="KW-1185">Reference proteome</keyword>
<dbReference type="NCBIfam" id="NF008218">
    <property type="entry name" value="PRK10985.1"/>
    <property type="match status" value="1"/>
</dbReference>
<dbReference type="GO" id="GO:0047372">
    <property type="term" value="F:monoacylglycerol lipase activity"/>
    <property type="evidence" value="ECO:0007669"/>
    <property type="project" value="TreeGrafter"/>
</dbReference>
<name>A0A1M5M1Q8_9GAMM</name>
<reference evidence="4 5" key="1">
    <citation type="submission" date="2016-11" db="EMBL/GenBank/DDBJ databases">
        <authorList>
            <person name="Jaros S."/>
            <person name="Januszkiewicz K."/>
            <person name="Wedrychowicz H."/>
        </authorList>
    </citation>
    <scope>NUCLEOTIDE SEQUENCE [LARGE SCALE GENOMIC DNA]</scope>
    <source>
        <strain evidence="4 5">CGMCC 1.7049</strain>
    </source>
</reference>
<dbReference type="PANTHER" id="PTHR10794">
    <property type="entry name" value="ABHYDROLASE DOMAIN-CONTAINING PROTEIN"/>
    <property type="match status" value="1"/>
</dbReference>
<sequence>MALLIMDPALSASPTIGRRVESRFRAHPLLRNAHQQTIAPLLFRRMPVLDLRIERLETPDGDFVDLGWVDRRHPSGPIAVLLHGLGGGFSSLYLRGLALRLEALGWRALLLQLRGAGEEPNRLPRSYHHGDTADLRWIWQRLRAAEPATPIASVGWSMGGNILLRALAEEGEQAPLCAAVAASVPFRLLECAEHLDRGFARVYQRHLLTGLKDIVRRKHAAWPLPPSVNVGRVLASRNFFEFDDAFTAPLNGFADAADYYRRTACGEVLDQVRTPTLIVHAEDDPFMPRGIMPSASQLSPSVTLEVAERGGHVGFVASDRYGRADWWLERRIAAHLQQSLPTAAATA</sequence>
<comment type="similarity">
    <text evidence="1">Belongs to the AB hydrolase superfamily. AB hydrolase 4 family.</text>
</comment>
<evidence type="ECO:0000259" key="3">
    <source>
        <dbReference type="Pfam" id="PF00561"/>
    </source>
</evidence>
<accession>A0A1M5M1Q8</accession>
<dbReference type="PIRSF" id="PIRSF005211">
    <property type="entry name" value="Ab_hydro_YheT"/>
    <property type="match status" value="1"/>
</dbReference>
<dbReference type="SUPFAM" id="SSF53474">
    <property type="entry name" value="alpha/beta-Hydrolases"/>
    <property type="match status" value="1"/>
</dbReference>
<dbReference type="PANTHER" id="PTHR10794:SF94">
    <property type="entry name" value="ESTERASE YHET-RELATED"/>
    <property type="match status" value="1"/>
</dbReference>
<dbReference type="AlphaFoldDB" id="A0A1M5M1Q8"/>
<dbReference type="GO" id="GO:0034338">
    <property type="term" value="F:short-chain carboxylesterase activity"/>
    <property type="evidence" value="ECO:0007669"/>
    <property type="project" value="TreeGrafter"/>
</dbReference>
<dbReference type="Proteomes" id="UP000199758">
    <property type="component" value="Unassembled WGS sequence"/>
</dbReference>
<feature type="domain" description="AB hydrolase-1" evidence="3">
    <location>
        <begin position="80"/>
        <end position="315"/>
    </location>
</feature>
<dbReference type="InterPro" id="IPR012020">
    <property type="entry name" value="ABHD4"/>
</dbReference>
<dbReference type="InterPro" id="IPR050960">
    <property type="entry name" value="AB_hydrolase_4_sf"/>
</dbReference>
<dbReference type="RefSeq" id="WP_245793147.1">
    <property type="nucleotide sequence ID" value="NZ_FQWZ01000002.1"/>
</dbReference>
<dbReference type="EMBL" id="FQWZ01000002">
    <property type="protein sequence ID" value="SHG71198.1"/>
    <property type="molecule type" value="Genomic_DNA"/>
</dbReference>
<proteinExistence type="inferred from homology"/>
<gene>
    <name evidence="4" type="ORF">SAMN04488068_1217</name>
</gene>
<dbReference type="InterPro" id="IPR000073">
    <property type="entry name" value="AB_hydrolase_1"/>
</dbReference>
<evidence type="ECO:0000256" key="2">
    <source>
        <dbReference type="PIRSR" id="PIRSR005211-1"/>
    </source>
</evidence>
<evidence type="ECO:0000313" key="5">
    <source>
        <dbReference type="Proteomes" id="UP000199758"/>
    </source>
</evidence>
<organism evidence="4 5">
    <name type="scientific">Hydrocarboniphaga daqingensis</name>
    <dbReference type="NCBI Taxonomy" id="490188"/>
    <lineage>
        <taxon>Bacteria</taxon>
        <taxon>Pseudomonadati</taxon>
        <taxon>Pseudomonadota</taxon>
        <taxon>Gammaproteobacteria</taxon>
        <taxon>Nevskiales</taxon>
        <taxon>Nevskiaceae</taxon>
        <taxon>Hydrocarboniphaga</taxon>
    </lineage>
</organism>
<feature type="active site" description="Charge relay system" evidence="2">
    <location>
        <position position="284"/>
    </location>
</feature>